<dbReference type="InterPro" id="IPR031009">
    <property type="entry name" value="Tcm_partner"/>
</dbReference>
<keyword evidence="2" id="KW-1185">Reference proteome</keyword>
<dbReference type="EMBL" id="LNAL01000008">
    <property type="protein sequence ID" value="KUG06370.1"/>
    <property type="molecule type" value="Genomic_DNA"/>
</dbReference>
<accession>A0A9X0HIB0</accession>
<dbReference type="RefSeq" id="WP_059072066.1">
    <property type="nucleotide sequence ID" value="NZ_LNAL01000008.1"/>
</dbReference>
<dbReference type="AlphaFoldDB" id="A0A9X0HIB0"/>
<dbReference type="OrthoDB" id="275124at2"/>
<dbReference type="NCBIfam" id="TIGR04474">
    <property type="entry name" value="tcm_partner"/>
    <property type="match status" value="1"/>
</dbReference>
<name>A0A9X0HIB0_SOLP1</name>
<comment type="caution">
    <text evidence="1">The sequence shown here is derived from an EMBL/GenBank/DDBJ whole genome shotgun (WGS) entry which is preliminary data.</text>
</comment>
<evidence type="ECO:0008006" key="3">
    <source>
        <dbReference type="Google" id="ProtNLM"/>
    </source>
</evidence>
<gene>
    <name evidence="1" type="ORF">ASU33_03160</name>
</gene>
<dbReference type="Proteomes" id="UP000054223">
    <property type="component" value="Unassembled WGS sequence"/>
</dbReference>
<reference evidence="1 2" key="1">
    <citation type="submission" date="2015-11" db="EMBL/GenBank/DDBJ databases">
        <title>Solirubrum puertoriconensis gen. nov. an environmental bacteria isolated in Puerto Rico.</title>
        <authorList>
            <person name="Cuebas-Irizarry M.F."/>
            <person name="Montalvo-Rodriguez R."/>
        </authorList>
    </citation>
    <scope>NUCLEOTIDE SEQUENCE [LARGE SCALE GENOMIC DNA]</scope>
    <source>
        <strain evidence="1 2">MC1A</strain>
    </source>
</reference>
<organism evidence="1 2">
    <name type="scientific">Solirubrum puertoriconensis</name>
    <dbReference type="NCBI Taxonomy" id="1751427"/>
    <lineage>
        <taxon>Bacteria</taxon>
        <taxon>Pseudomonadati</taxon>
        <taxon>Bacteroidota</taxon>
        <taxon>Cytophagia</taxon>
        <taxon>Cytophagales</taxon>
    </lineage>
</organism>
<protein>
    <recommendedName>
        <fullName evidence="3">Three-Cys-motif partner protein TcmP</fullName>
    </recommendedName>
</protein>
<proteinExistence type="predicted"/>
<evidence type="ECO:0000313" key="2">
    <source>
        <dbReference type="Proteomes" id="UP000054223"/>
    </source>
</evidence>
<evidence type="ECO:0000313" key="1">
    <source>
        <dbReference type="EMBL" id="KUG06370.1"/>
    </source>
</evidence>
<sequence>MSSKGVSTKKVLQEHSQAKVKLYTEYLRVYLSIMGNTRFSRIHLYDVLCGEGKYKDGAEGSALKALRTVLSYYSDYPHSQLRLNVRLNDFGQSDVEAGLRKIDRVETHASKIPLPTSKVTVGYSGVEYAEMLQEVEQTVAKLSSVEKALVFIDPWGYKSIRPGQLQSLFSSGSTEILLFLPTTHMYRFANKAAEDIPEEEVLQCFKPLKRLLEELFGSSIPRFSCLDDFAKALKIKLAEALGAEYCSAFALETNEFNEYTLFFFTPNVKGLDVFNQACWKLDSNYGRKYSMRAASGQMLLFAPQDEHIGQVRDLIFSSPVTNRQLYEFGVKCGYLTKATNAALNCLRESGEIDVVALDGLDKPKKRANYLDYKPKRTVQFKKMT</sequence>